<dbReference type="Pfam" id="PF08327">
    <property type="entry name" value="AHSA1"/>
    <property type="match status" value="1"/>
</dbReference>
<comment type="caution">
    <text evidence="3">The sequence shown here is derived from an EMBL/GenBank/DDBJ whole genome shotgun (WGS) entry which is preliminary data.</text>
</comment>
<organism evidence="3 4">
    <name type="scientific">Frondihabitans peucedani</name>
    <dbReference type="NCBI Taxonomy" id="598626"/>
    <lineage>
        <taxon>Bacteria</taxon>
        <taxon>Bacillati</taxon>
        <taxon>Actinomycetota</taxon>
        <taxon>Actinomycetes</taxon>
        <taxon>Micrococcales</taxon>
        <taxon>Microbacteriaceae</taxon>
        <taxon>Frondihabitans</taxon>
    </lineage>
</organism>
<feature type="domain" description="Activator of Hsp90 ATPase homologue 1/2-like C-terminal" evidence="2">
    <location>
        <begin position="16"/>
        <end position="141"/>
    </location>
</feature>
<dbReference type="SUPFAM" id="SSF55961">
    <property type="entry name" value="Bet v1-like"/>
    <property type="match status" value="1"/>
</dbReference>
<dbReference type="RefSeq" id="WP_344793076.1">
    <property type="nucleotide sequence ID" value="NZ_BAABAU010000001.1"/>
</dbReference>
<gene>
    <name evidence="3" type="ORF">GCM10022256_00900</name>
</gene>
<dbReference type="EMBL" id="BAABAU010000001">
    <property type="protein sequence ID" value="GAA4264478.1"/>
    <property type="molecule type" value="Genomic_DNA"/>
</dbReference>
<dbReference type="InterPro" id="IPR023393">
    <property type="entry name" value="START-like_dom_sf"/>
</dbReference>
<protein>
    <submittedName>
        <fullName evidence="3">SRPBCC family protein</fullName>
    </submittedName>
</protein>
<dbReference type="Gene3D" id="3.30.530.20">
    <property type="match status" value="1"/>
</dbReference>
<dbReference type="InterPro" id="IPR013538">
    <property type="entry name" value="ASHA1/2-like_C"/>
</dbReference>
<sequence>MATDSSPVARAMRVVDADPEQCWRALTDPDLVREYFFGTTVTSDWQVGSTITYSGEWEGAPYEDHGTVLQAEAPLLLVTSFFSPMSGKPDVPENYQRVSYRVQPVDGGCRVTVEQTNNESEEAAEHSSANWQLILDGLAKVAPRA</sequence>
<name>A0ABP8DXF0_9MICO</name>
<evidence type="ECO:0000313" key="4">
    <source>
        <dbReference type="Proteomes" id="UP001501594"/>
    </source>
</evidence>
<reference evidence="4" key="1">
    <citation type="journal article" date="2019" name="Int. J. Syst. Evol. Microbiol.">
        <title>The Global Catalogue of Microorganisms (GCM) 10K type strain sequencing project: providing services to taxonomists for standard genome sequencing and annotation.</title>
        <authorList>
            <consortium name="The Broad Institute Genomics Platform"/>
            <consortium name="The Broad Institute Genome Sequencing Center for Infectious Disease"/>
            <person name="Wu L."/>
            <person name="Ma J."/>
        </authorList>
    </citation>
    <scope>NUCLEOTIDE SEQUENCE [LARGE SCALE GENOMIC DNA]</scope>
    <source>
        <strain evidence="4">JCM 17442</strain>
    </source>
</reference>
<keyword evidence="4" id="KW-1185">Reference proteome</keyword>
<evidence type="ECO:0000259" key="2">
    <source>
        <dbReference type="Pfam" id="PF08327"/>
    </source>
</evidence>
<evidence type="ECO:0000313" key="3">
    <source>
        <dbReference type="EMBL" id="GAA4264478.1"/>
    </source>
</evidence>
<dbReference type="Proteomes" id="UP001501594">
    <property type="component" value="Unassembled WGS sequence"/>
</dbReference>
<proteinExistence type="inferred from homology"/>
<accession>A0ABP8DXF0</accession>
<evidence type="ECO:0000256" key="1">
    <source>
        <dbReference type="ARBA" id="ARBA00006817"/>
    </source>
</evidence>
<comment type="similarity">
    <text evidence="1">Belongs to the AHA1 family.</text>
</comment>